<evidence type="ECO:0000313" key="10">
    <source>
        <dbReference type="EMBL" id="GFT90475.1"/>
    </source>
</evidence>
<dbReference type="Pfam" id="PF00001">
    <property type="entry name" value="7tm_1"/>
    <property type="match status" value="1"/>
</dbReference>
<organism evidence="10 11">
    <name type="scientific">Nephila pilipes</name>
    <name type="common">Giant wood spider</name>
    <name type="synonym">Nephila maculata</name>
    <dbReference type="NCBI Taxonomy" id="299642"/>
    <lineage>
        <taxon>Eukaryota</taxon>
        <taxon>Metazoa</taxon>
        <taxon>Ecdysozoa</taxon>
        <taxon>Arthropoda</taxon>
        <taxon>Chelicerata</taxon>
        <taxon>Arachnida</taxon>
        <taxon>Araneae</taxon>
        <taxon>Araneomorphae</taxon>
        <taxon>Entelegynae</taxon>
        <taxon>Araneoidea</taxon>
        <taxon>Nephilidae</taxon>
        <taxon>Nephila</taxon>
    </lineage>
</organism>
<feature type="transmembrane region" description="Helical" evidence="8">
    <location>
        <begin position="79"/>
        <end position="101"/>
    </location>
</feature>
<keyword evidence="7" id="KW-0675">Receptor</keyword>
<evidence type="ECO:0000256" key="2">
    <source>
        <dbReference type="ARBA" id="ARBA00010663"/>
    </source>
</evidence>
<evidence type="ECO:0000313" key="11">
    <source>
        <dbReference type="Proteomes" id="UP000887013"/>
    </source>
</evidence>
<evidence type="ECO:0000256" key="1">
    <source>
        <dbReference type="ARBA" id="ARBA00004651"/>
    </source>
</evidence>
<comment type="subcellular location">
    <subcellularLocation>
        <location evidence="1">Cell membrane</location>
        <topology evidence="1">Multi-pass membrane protein</topology>
    </subcellularLocation>
</comment>
<dbReference type="GO" id="GO:0004930">
    <property type="term" value="F:G protein-coupled receptor activity"/>
    <property type="evidence" value="ECO:0007669"/>
    <property type="project" value="InterPro"/>
</dbReference>
<keyword evidence="3" id="KW-1003">Cell membrane</keyword>
<evidence type="ECO:0000259" key="9">
    <source>
        <dbReference type="PROSITE" id="PS50262"/>
    </source>
</evidence>
<dbReference type="GO" id="GO:0042277">
    <property type="term" value="F:peptide binding"/>
    <property type="evidence" value="ECO:0007669"/>
    <property type="project" value="TreeGrafter"/>
</dbReference>
<dbReference type="PANTHER" id="PTHR24241">
    <property type="entry name" value="NEUROPEPTIDE RECEPTOR-RELATED G-PROTEIN COUPLED RECEPTOR"/>
    <property type="match status" value="1"/>
</dbReference>
<evidence type="ECO:0000256" key="3">
    <source>
        <dbReference type="ARBA" id="ARBA00022475"/>
    </source>
</evidence>
<accession>A0A8X6U7U9</accession>
<keyword evidence="6 8" id="KW-0472">Membrane</keyword>
<comment type="caution">
    <text evidence="10">The sequence shown here is derived from an EMBL/GenBank/DDBJ whole genome shotgun (WGS) entry which is preliminary data.</text>
</comment>
<keyword evidence="11" id="KW-1185">Reference proteome</keyword>
<dbReference type="GO" id="GO:0005886">
    <property type="term" value="C:plasma membrane"/>
    <property type="evidence" value="ECO:0007669"/>
    <property type="project" value="UniProtKB-SubCell"/>
</dbReference>
<dbReference type="AlphaFoldDB" id="A0A8X6U7U9"/>
<dbReference type="GO" id="GO:0032870">
    <property type="term" value="P:cellular response to hormone stimulus"/>
    <property type="evidence" value="ECO:0007669"/>
    <property type="project" value="TreeGrafter"/>
</dbReference>
<dbReference type="Proteomes" id="UP000887013">
    <property type="component" value="Unassembled WGS sequence"/>
</dbReference>
<dbReference type="EMBL" id="BMAW01074052">
    <property type="protein sequence ID" value="GFT90475.1"/>
    <property type="molecule type" value="Genomic_DNA"/>
</dbReference>
<evidence type="ECO:0000256" key="4">
    <source>
        <dbReference type="ARBA" id="ARBA00022692"/>
    </source>
</evidence>
<name>A0A8X6U7U9_NEPPI</name>
<evidence type="ECO:0000256" key="5">
    <source>
        <dbReference type="ARBA" id="ARBA00022989"/>
    </source>
</evidence>
<reference evidence="10" key="1">
    <citation type="submission" date="2020-08" db="EMBL/GenBank/DDBJ databases">
        <title>Multicomponent nature underlies the extraordinary mechanical properties of spider dragline silk.</title>
        <authorList>
            <person name="Kono N."/>
            <person name="Nakamura H."/>
            <person name="Mori M."/>
            <person name="Yoshida Y."/>
            <person name="Ohtoshi R."/>
            <person name="Malay A.D."/>
            <person name="Moran D.A.P."/>
            <person name="Tomita M."/>
            <person name="Numata K."/>
            <person name="Arakawa K."/>
        </authorList>
    </citation>
    <scope>NUCLEOTIDE SEQUENCE</scope>
</reference>
<dbReference type="SUPFAM" id="SSF81321">
    <property type="entry name" value="Family A G protein-coupled receptor-like"/>
    <property type="match status" value="1"/>
</dbReference>
<evidence type="ECO:0000256" key="6">
    <source>
        <dbReference type="ARBA" id="ARBA00023136"/>
    </source>
</evidence>
<evidence type="ECO:0000256" key="7">
    <source>
        <dbReference type="ARBA" id="ARBA00023170"/>
    </source>
</evidence>
<gene>
    <name evidence="10" type="primary">AVEN_100538_1</name>
    <name evidence="10" type="ORF">NPIL_338471</name>
</gene>
<dbReference type="InterPro" id="IPR000276">
    <property type="entry name" value="GPCR_Rhodpsn"/>
</dbReference>
<dbReference type="PROSITE" id="PS50262">
    <property type="entry name" value="G_PROTEIN_RECEP_F1_2"/>
    <property type="match status" value="1"/>
</dbReference>
<dbReference type="Gene3D" id="1.20.1070.10">
    <property type="entry name" value="Rhodopsin 7-helix transmembrane proteins"/>
    <property type="match status" value="1"/>
</dbReference>
<feature type="domain" description="G-protein coupled receptors family 1 profile" evidence="9">
    <location>
        <begin position="1"/>
        <end position="132"/>
    </location>
</feature>
<evidence type="ECO:0000256" key="8">
    <source>
        <dbReference type="SAM" id="Phobius"/>
    </source>
</evidence>
<proteinExistence type="inferred from homology"/>
<sequence>MIIICMSIDRSGHPLFIPKCEGGTETWKWMLSVALGLEVFADTAGTACDSCSHTSRFKFRLSNTCQIEKTRSRTLKMTCLLIFSFICCWTPLTTTEIWYLTISNSADALDTRIQSYMYIIAVFNFCVNPLVYGSYFLNFKATLRNLVHWNLRINCKFRKSSSQLEAGRRFKDPLNVELEAGKMFKDPLNVETGLDSTLSTSDGIYLELQPASPVRQRINRGVHHDLHYNYISIIF</sequence>
<protein>
    <submittedName>
        <fullName evidence="10">G_PROTEIN_RECEP_F1_2 domain-containing protein</fullName>
    </submittedName>
</protein>
<dbReference type="InterPro" id="IPR017452">
    <property type="entry name" value="GPCR_Rhodpsn_7TM"/>
</dbReference>
<feature type="transmembrane region" description="Helical" evidence="8">
    <location>
        <begin position="116"/>
        <end position="137"/>
    </location>
</feature>
<keyword evidence="5 8" id="KW-1133">Transmembrane helix</keyword>
<keyword evidence="4 8" id="KW-0812">Transmembrane</keyword>
<comment type="similarity">
    <text evidence="2">Belongs to the G-protein coupled receptor 1 family.</text>
</comment>
<dbReference type="PANTHER" id="PTHR24241:SF59">
    <property type="entry name" value="ADIPOKINETIC HORMONE RECEPTOR, ISOFORM C"/>
    <property type="match status" value="1"/>
</dbReference>
<dbReference type="OrthoDB" id="6422738at2759"/>